<proteinExistence type="inferred from homology"/>
<keyword evidence="5" id="KW-1185">Reference proteome</keyword>
<organism evidence="4 5">
    <name type="scientific">Evansella cellulosilytica (strain ATCC 21833 / DSM 2522 / FERM P-1141 / JCM 9156 / N-4)</name>
    <name type="common">Bacillus cellulosilyticus</name>
    <dbReference type="NCBI Taxonomy" id="649639"/>
    <lineage>
        <taxon>Bacteria</taxon>
        <taxon>Bacillati</taxon>
        <taxon>Bacillota</taxon>
        <taxon>Bacilli</taxon>
        <taxon>Bacillales</taxon>
        <taxon>Bacillaceae</taxon>
        <taxon>Evansella</taxon>
    </lineage>
</organism>
<dbReference type="FunFam" id="3.40.50.720:FF:000159">
    <property type="entry name" value="dTDP-4-dehydrorhamnose reductase"/>
    <property type="match status" value="1"/>
</dbReference>
<dbReference type="Gene3D" id="3.40.50.720">
    <property type="entry name" value="NAD(P)-binding Rossmann-like Domain"/>
    <property type="match status" value="1"/>
</dbReference>
<dbReference type="EC" id="1.1.1.133" evidence="2"/>
<dbReference type="GO" id="GO:0019305">
    <property type="term" value="P:dTDP-rhamnose biosynthetic process"/>
    <property type="evidence" value="ECO:0007669"/>
    <property type="project" value="UniProtKB-UniPathway"/>
</dbReference>
<dbReference type="OrthoDB" id="9803892at2"/>
<dbReference type="AlphaFoldDB" id="E6TT20"/>
<gene>
    <name evidence="4" type="ordered locus">Bcell_3688</name>
</gene>
<dbReference type="InterPro" id="IPR005913">
    <property type="entry name" value="dTDP_dehydrorham_reduct"/>
</dbReference>
<dbReference type="Gene3D" id="3.90.25.10">
    <property type="entry name" value="UDP-galactose 4-epimerase, domain 1"/>
    <property type="match status" value="1"/>
</dbReference>
<dbReference type="InterPro" id="IPR036291">
    <property type="entry name" value="NAD(P)-bd_dom_sf"/>
</dbReference>
<dbReference type="Pfam" id="PF04321">
    <property type="entry name" value="RmlD_sub_bind"/>
    <property type="match status" value="1"/>
</dbReference>
<dbReference type="eggNOG" id="COG1091">
    <property type="taxonomic scope" value="Bacteria"/>
</dbReference>
<dbReference type="UniPathway" id="UPA00124"/>
<evidence type="ECO:0000313" key="4">
    <source>
        <dbReference type="EMBL" id="ADU31928.1"/>
    </source>
</evidence>
<dbReference type="KEGG" id="bco:Bcell_3688"/>
<keyword evidence="2" id="KW-0560">Oxidoreductase</keyword>
<dbReference type="CDD" id="cd05254">
    <property type="entry name" value="dTDP_HR_like_SDR_e"/>
    <property type="match status" value="1"/>
</dbReference>
<evidence type="ECO:0000256" key="1">
    <source>
        <dbReference type="ARBA" id="ARBA00010944"/>
    </source>
</evidence>
<dbReference type="STRING" id="649639.Bcell_3688"/>
<dbReference type="HOGENOM" id="CLU_045518_1_2_9"/>
<comment type="similarity">
    <text evidence="1 2">Belongs to the dTDP-4-dehydrorhamnose reductase family.</text>
</comment>
<dbReference type="PANTHER" id="PTHR10491">
    <property type="entry name" value="DTDP-4-DEHYDRORHAMNOSE REDUCTASE"/>
    <property type="match status" value="1"/>
</dbReference>
<name>E6TT20_EVAC2</name>
<dbReference type="Proteomes" id="UP000001401">
    <property type="component" value="Chromosome"/>
</dbReference>
<dbReference type="GO" id="GO:0005829">
    <property type="term" value="C:cytosol"/>
    <property type="evidence" value="ECO:0007669"/>
    <property type="project" value="TreeGrafter"/>
</dbReference>
<dbReference type="GO" id="GO:0008831">
    <property type="term" value="F:dTDP-4-dehydrorhamnose reductase activity"/>
    <property type="evidence" value="ECO:0007669"/>
    <property type="project" value="UniProtKB-EC"/>
</dbReference>
<protein>
    <recommendedName>
        <fullName evidence="2">dTDP-4-dehydrorhamnose reductase</fullName>
        <ecNumber evidence="2">1.1.1.133</ecNumber>
    </recommendedName>
</protein>
<dbReference type="PANTHER" id="PTHR10491:SF4">
    <property type="entry name" value="METHIONINE ADENOSYLTRANSFERASE 2 SUBUNIT BETA"/>
    <property type="match status" value="1"/>
</dbReference>
<dbReference type="InterPro" id="IPR029903">
    <property type="entry name" value="RmlD-like-bd"/>
</dbReference>
<dbReference type="SUPFAM" id="SSF51735">
    <property type="entry name" value="NAD(P)-binding Rossmann-fold domains"/>
    <property type="match status" value="1"/>
</dbReference>
<dbReference type="RefSeq" id="WP_013490259.1">
    <property type="nucleotide sequence ID" value="NC_014829.1"/>
</dbReference>
<comment type="function">
    <text evidence="2">Catalyzes the reduction of dTDP-6-deoxy-L-lyxo-4-hexulose to yield dTDP-L-rhamnose.</text>
</comment>
<dbReference type="NCBIfam" id="TIGR01214">
    <property type="entry name" value="rmlD"/>
    <property type="match status" value="1"/>
</dbReference>
<reference evidence="4" key="1">
    <citation type="submission" date="2010-12" db="EMBL/GenBank/DDBJ databases">
        <title>Complete sequence of Bacillus cellulosilyticus DSM 2522.</title>
        <authorList>
            <consortium name="US DOE Joint Genome Institute"/>
            <person name="Lucas S."/>
            <person name="Copeland A."/>
            <person name="Lapidus A."/>
            <person name="Cheng J.-F."/>
            <person name="Bruce D."/>
            <person name="Goodwin L."/>
            <person name="Pitluck S."/>
            <person name="Chertkov O."/>
            <person name="Detter J.C."/>
            <person name="Han C."/>
            <person name="Tapia R."/>
            <person name="Land M."/>
            <person name="Hauser L."/>
            <person name="Jeffries C."/>
            <person name="Kyrpides N."/>
            <person name="Ivanova N."/>
            <person name="Mikhailova N."/>
            <person name="Brumm P."/>
            <person name="Mead D."/>
            <person name="Woyke T."/>
        </authorList>
    </citation>
    <scope>NUCLEOTIDE SEQUENCE [LARGE SCALE GENOMIC DNA]</scope>
    <source>
        <strain evidence="4">DSM 2522</strain>
    </source>
</reference>
<dbReference type="EMBL" id="CP002394">
    <property type="protein sequence ID" value="ADU31928.1"/>
    <property type="molecule type" value="Genomic_DNA"/>
</dbReference>
<accession>E6TT20</accession>
<evidence type="ECO:0000313" key="5">
    <source>
        <dbReference type="Proteomes" id="UP000001401"/>
    </source>
</evidence>
<keyword evidence="2" id="KW-0521">NADP</keyword>
<comment type="pathway">
    <text evidence="2">Carbohydrate biosynthesis; dTDP-L-rhamnose biosynthesis.</text>
</comment>
<evidence type="ECO:0000256" key="2">
    <source>
        <dbReference type="RuleBase" id="RU364082"/>
    </source>
</evidence>
<evidence type="ECO:0000259" key="3">
    <source>
        <dbReference type="Pfam" id="PF04321"/>
    </source>
</evidence>
<sequence length="284" mass="32398">MKILVTGFNGQLGFDVVRIGNENGMTMIGTGIEELDITDQTNVDTYVKKIKPDAIIHCAAYTAVDKAEDEKEQSWKVNVEGTKYLVDAAKKNEAKFIYISTDYVFNGEGENPYIETDQPDPVSYYGITKYEGEKVVRDSLEKWFIIRISWVFGINGNNFIKTMLRLSETNSQLNVVGDQYGSPTYTYDLAKLLIDMVKTEKYGIYHVTNEGFCSWYDFANEIFRQANKEVKVNSITTDKFPTKAKRPANSKMSKQKLVDNGFKSLPDWKNAVKHYLNELSNEVK</sequence>
<feature type="domain" description="RmlD-like substrate binding" evidence="3">
    <location>
        <begin position="1"/>
        <end position="279"/>
    </location>
</feature>